<evidence type="ECO:0000313" key="3">
    <source>
        <dbReference type="Proteomes" id="UP001501844"/>
    </source>
</evidence>
<gene>
    <name evidence="2" type="ORF">GCM10023183_17240</name>
</gene>
<evidence type="ECO:0000256" key="1">
    <source>
        <dbReference type="SAM" id="MobiDB-lite"/>
    </source>
</evidence>
<dbReference type="PROSITE" id="PS51257">
    <property type="entry name" value="PROKAR_LIPOPROTEIN"/>
    <property type="match status" value="1"/>
</dbReference>
<feature type="region of interest" description="Disordered" evidence="1">
    <location>
        <begin position="30"/>
        <end position="89"/>
    </location>
</feature>
<dbReference type="Proteomes" id="UP001501844">
    <property type="component" value="Unassembled WGS sequence"/>
</dbReference>
<evidence type="ECO:0000313" key="2">
    <source>
        <dbReference type="EMBL" id="GAA4304111.1"/>
    </source>
</evidence>
<dbReference type="EMBL" id="BAABGX010000002">
    <property type="protein sequence ID" value="GAA4304111.1"/>
    <property type="molecule type" value="Genomic_DNA"/>
</dbReference>
<protein>
    <recommendedName>
        <fullName evidence="4">WD40-like Beta Propeller Repeat</fullName>
    </recommendedName>
</protein>
<dbReference type="RefSeq" id="WP_345164686.1">
    <property type="nucleotide sequence ID" value="NZ_BAABGX010000002.1"/>
</dbReference>
<dbReference type="SUPFAM" id="SSF63829">
    <property type="entry name" value="Calcium-dependent phosphotriesterase"/>
    <property type="match status" value="1"/>
</dbReference>
<reference evidence="3" key="1">
    <citation type="journal article" date="2019" name="Int. J. Syst. Evol. Microbiol.">
        <title>The Global Catalogue of Microorganisms (GCM) 10K type strain sequencing project: providing services to taxonomists for standard genome sequencing and annotation.</title>
        <authorList>
            <consortium name="The Broad Institute Genomics Platform"/>
            <consortium name="The Broad Institute Genome Sequencing Center for Infectious Disease"/>
            <person name="Wu L."/>
            <person name="Ma J."/>
        </authorList>
    </citation>
    <scope>NUCLEOTIDE SEQUENCE [LARGE SCALE GENOMIC DNA]</scope>
    <source>
        <strain evidence="3">JCM 17917</strain>
    </source>
</reference>
<keyword evidence="3" id="KW-1185">Reference proteome</keyword>
<proteinExistence type="predicted"/>
<sequence>MTLKDKALELTVGLCLLVVVACDSGNAKKEAKAENGFAQEDKKKDKNPATDGFTVNTSYDLTEVSKMGKKTVPESSGLEASGDGNFWTHPDAGNEPVLYKINLSGDLLETMVVEGADNNDWEDVARGQDGFLYIGDMGNNDNLREDLQILKVDEKAKKVVGTIPFKYADQTEFPPAKQDLNFDVEGFLMHNNAFYLFTKNRGKGNDWVKLYKVNNQPGAKQNVAPLDSIEIKTKITAADISPDGKRIALLGEEWVYLFDITSPEQVFKGTKHQIKIDKTGQAEGLIFTSNTDMLISNEKGRLFQLKAK</sequence>
<organism evidence="2 3">
    <name type="scientific">Nibribacter koreensis</name>
    <dbReference type="NCBI Taxonomy" id="1084519"/>
    <lineage>
        <taxon>Bacteria</taxon>
        <taxon>Pseudomonadati</taxon>
        <taxon>Bacteroidota</taxon>
        <taxon>Cytophagia</taxon>
        <taxon>Cytophagales</taxon>
        <taxon>Hymenobacteraceae</taxon>
        <taxon>Nibribacter</taxon>
    </lineage>
</organism>
<evidence type="ECO:0008006" key="4">
    <source>
        <dbReference type="Google" id="ProtNLM"/>
    </source>
</evidence>
<name>A0ABP8FHU4_9BACT</name>
<feature type="compositionally biased region" description="Basic and acidic residues" evidence="1">
    <location>
        <begin position="30"/>
        <end position="48"/>
    </location>
</feature>
<accession>A0ABP8FHU4</accession>
<comment type="caution">
    <text evidence="2">The sequence shown here is derived from an EMBL/GenBank/DDBJ whole genome shotgun (WGS) entry which is preliminary data.</text>
</comment>